<feature type="region of interest" description="Disordered" evidence="1">
    <location>
        <begin position="91"/>
        <end position="172"/>
    </location>
</feature>
<evidence type="ECO:0000313" key="3">
    <source>
        <dbReference type="Proteomes" id="UP000297229"/>
    </source>
</evidence>
<organism evidence="2 3">
    <name type="scientific">Botrytis elliptica</name>
    <dbReference type="NCBI Taxonomy" id="278938"/>
    <lineage>
        <taxon>Eukaryota</taxon>
        <taxon>Fungi</taxon>
        <taxon>Dikarya</taxon>
        <taxon>Ascomycota</taxon>
        <taxon>Pezizomycotina</taxon>
        <taxon>Leotiomycetes</taxon>
        <taxon>Helotiales</taxon>
        <taxon>Sclerotiniaceae</taxon>
        <taxon>Botrytis</taxon>
    </lineage>
</organism>
<evidence type="ECO:0008006" key="4">
    <source>
        <dbReference type="Google" id="ProtNLM"/>
    </source>
</evidence>
<feature type="compositionally biased region" description="Polar residues" evidence="1">
    <location>
        <begin position="32"/>
        <end position="42"/>
    </location>
</feature>
<dbReference type="EMBL" id="PQXM01000060">
    <property type="protein sequence ID" value="TGO78611.1"/>
    <property type="molecule type" value="Genomic_DNA"/>
</dbReference>
<name>A0A4Z1JXH2_9HELO</name>
<protein>
    <recommendedName>
        <fullName evidence="4">Myb-like domain-containing protein</fullName>
    </recommendedName>
</protein>
<evidence type="ECO:0000313" key="2">
    <source>
        <dbReference type="EMBL" id="TGO78611.1"/>
    </source>
</evidence>
<keyword evidence="3" id="KW-1185">Reference proteome</keyword>
<feature type="region of interest" description="Disordered" evidence="1">
    <location>
        <begin position="1"/>
        <end position="42"/>
    </location>
</feature>
<accession>A0A4Z1JXH2</accession>
<dbReference type="Proteomes" id="UP000297229">
    <property type="component" value="Unassembled WGS sequence"/>
</dbReference>
<reference evidence="2 3" key="1">
    <citation type="submission" date="2017-12" db="EMBL/GenBank/DDBJ databases">
        <title>Comparative genomics of Botrytis spp.</title>
        <authorList>
            <person name="Valero-Jimenez C.A."/>
            <person name="Tapia P."/>
            <person name="Veloso J."/>
            <person name="Silva-Moreno E."/>
            <person name="Staats M."/>
            <person name="Valdes J.H."/>
            <person name="Van Kan J.A.L."/>
        </authorList>
    </citation>
    <scope>NUCLEOTIDE SEQUENCE [LARGE SCALE GENOMIC DNA]</scope>
    <source>
        <strain evidence="2 3">Be9601</strain>
    </source>
</reference>
<comment type="caution">
    <text evidence="2">The sequence shown here is derived from an EMBL/GenBank/DDBJ whole genome shotgun (WGS) entry which is preliminary data.</text>
</comment>
<sequence>MSAVNETPQIAAEAATAAPTAKGKANKKNKASSNRISSGKQWTQAEKDAIVVQILFQAAGKSFVPNFKTIEAPGRTEKAVRHIWEALKKSHASVKKGNAKGEGVAKGSLKKRKAELEGVAKKKNKVDKKTTSESKTEEDVSGNAVFSDDYDDYDDGGIDSADQSSGKFDFDD</sequence>
<proteinExistence type="predicted"/>
<evidence type="ECO:0000256" key="1">
    <source>
        <dbReference type="SAM" id="MobiDB-lite"/>
    </source>
</evidence>
<dbReference type="AlphaFoldDB" id="A0A4Z1JXH2"/>
<gene>
    <name evidence="2" type="ORF">BELL_0060g00050</name>
</gene>
<feature type="compositionally biased region" description="Basic and acidic residues" evidence="1">
    <location>
        <begin position="127"/>
        <end position="138"/>
    </location>
</feature>
<feature type="compositionally biased region" description="Acidic residues" evidence="1">
    <location>
        <begin position="148"/>
        <end position="157"/>
    </location>
</feature>
<feature type="compositionally biased region" description="Low complexity" evidence="1">
    <location>
        <begin position="11"/>
        <end position="23"/>
    </location>
</feature>